<dbReference type="PANTHER" id="PTHR33352">
    <property type="entry name" value="SLR1095 PROTEIN"/>
    <property type="match status" value="1"/>
</dbReference>
<evidence type="ECO:0000256" key="1">
    <source>
        <dbReference type="SAM" id="Coils"/>
    </source>
</evidence>
<name>A0A1U7N8V4_9CYAN</name>
<dbReference type="Proteomes" id="UP000186657">
    <property type="component" value="Unassembled WGS sequence"/>
</dbReference>
<dbReference type="SUPFAM" id="SSF52980">
    <property type="entry name" value="Restriction endonuclease-like"/>
    <property type="match status" value="1"/>
</dbReference>
<proteinExistence type="predicted"/>
<feature type="domain" description="Putative restriction endonuclease" evidence="2">
    <location>
        <begin position="34"/>
        <end position="160"/>
    </location>
</feature>
<gene>
    <name evidence="3" type="ORF">BJP37_28535</name>
</gene>
<dbReference type="CDD" id="cd06260">
    <property type="entry name" value="DUF820-like"/>
    <property type="match status" value="1"/>
</dbReference>
<dbReference type="Pfam" id="PF05685">
    <property type="entry name" value="Uma2"/>
    <property type="match status" value="1"/>
</dbReference>
<dbReference type="RefSeq" id="WP_075904336.1">
    <property type="nucleotide sequence ID" value="NZ_MKZS01000001.1"/>
</dbReference>
<organism evidence="3 4">
    <name type="scientific">Moorena bouillonii PNG</name>
    <dbReference type="NCBI Taxonomy" id="568701"/>
    <lineage>
        <taxon>Bacteria</taxon>
        <taxon>Bacillati</taxon>
        <taxon>Cyanobacteriota</taxon>
        <taxon>Cyanophyceae</taxon>
        <taxon>Coleofasciculales</taxon>
        <taxon>Coleofasciculaceae</taxon>
        <taxon>Moorena</taxon>
    </lineage>
</organism>
<dbReference type="Gene3D" id="3.90.1570.10">
    <property type="entry name" value="tt1808, chain A"/>
    <property type="match status" value="1"/>
</dbReference>
<dbReference type="InterPro" id="IPR008538">
    <property type="entry name" value="Uma2"/>
</dbReference>
<comment type="caution">
    <text evidence="3">The sequence shown here is derived from an EMBL/GenBank/DDBJ whole genome shotgun (WGS) entry which is preliminary data.</text>
</comment>
<reference evidence="3 4" key="1">
    <citation type="submission" date="2016-10" db="EMBL/GenBank/DDBJ databases">
        <title>Comparative genomics uncovers the prolific and rare metabolic potential of the cyanobacterial genus Moorea.</title>
        <authorList>
            <person name="Leao T."/>
            <person name="Castelao G."/>
            <person name="Korobeynikov A."/>
            <person name="Monroe E.A."/>
            <person name="Podell S."/>
            <person name="Glukhov E."/>
            <person name="Allen E."/>
            <person name="Gerwick W.H."/>
            <person name="Gerwick L."/>
        </authorList>
    </citation>
    <scope>NUCLEOTIDE SEQUENCE [LARGE SCALE GENOMIC DNA]</scope>
    <source>
        <strain evidence="3 4">PNG5-198</strain>
    </source>
</reference>
<dbReference type="AlphaFoldDB" id="A0A1U7N8V4"/>
<dbReference type="EMBL" id="MKZS01000001">
    <property type="protein sequence ID" value="OLT62383.1"/>
    <property type="molecule type" value="Genomic_DNA"/>
</dbReference>
<feature type="coiled-coil region" evidence="1">
    <location>
        <begin position="201"/>
        <end position="228"/>
    </location>
</feature>
<accession>A0A1U7N8V4</accession>
<keyword evidence="1" id="KW-0175">Coiled coil</keyword>
<dbReference type="PANTHER" id="PTHR33352:SF3">
    <property type="entry name" value="SLR1612 PROTEIN"/>
    <property type="match status" value="1"/>
</dbReference>
<dbReference type="InterPro" id="IPR011335">
    <property type="entry name" value="Restrct_endonuc-II-like"/>
</dbReference>
<protein>
    <recommendedName>
        <fullName evidence="2">Putative restriction endonuclease domain-containing protein</fullName>
    </recommendedName>
</protein>
<dbReference type="InterPro" id="IPR012296">
    <property type="entry name" value="Nuclease_put_TT1808"/>
</dbReference>
<evidence type="ECO:0000259" key="2">
    <source>
        <dbReference type="Pfam" id="PF05685"/>
    </source>
</evidence>
<sequence>MIQYDPLQYLPSAEELPDSDDTPVDNELQILIPTLLRAVLSWLWSERQDWFLGVNMGVYYKPKEPAIVPDGFLSLGVVRRKSAKGRLSYVLWEENYIVPQWVLEVVSQTPGGEYDQKLEKYAQLGVLNYTIYNPHHWRRDKHEPFEVYRLVDGEYIRQSGELIEIPELGLLIGREQGIYQGWQREWLYWYDYLGNRLLTPEQIAQQEHQRAQQEYQRAQQEHQRAQRLADYLKTMGIDPDTLP</sequence>
<keyword evidence="4" id="KW-1185">Reference proteome</keyword>
<evidence type="ECO:0000313" key="4">
    <source>
        <dbReference type="Proteomes" id="UP000186657"/>
    </source>
</evidence>
<evidence type="ECO:0000313" key="3">
    <source>
        <dbReference type="EMBL" id="OLT62383.1"/>
    </source>
</evidence>